<name>A0AAW9SWL3_CORAY</name>
<dbReference type="RefSeq" id="WP_070852311.1">
    <property type="nucleotide sequence ID" value="NZ_JAFJMG010000034.1"/>
</dbReference>
<comment type="caution">
    <text evidence="1">The sequence shown here is derived from an EMBL/GenBank/DDBJ whole genome shotgun (WGS) entry which is preliminary data.</text>
</comment>
<accession>A0AAW9SWL3</accession>
<dbReference type="Proteomes" id="UP001223646">
    <property type="component" value="Unassembled WGS sequence"/>
</dbReference>
<protein>
    <submittedName>
        <fullName evidence="1">Uncharacterized protein</fullName>
    </submittedName>
</protein>
<gene>
    <name evidence="1" type="ORF">QP460_008480</name>
</gene>
<proteinExistence type="predicted"/>
<dbReference type="EMBL" id="JASOOY020000030">
    <property type="protein sequence ID" value="MEO3717624.1"/>
    <property type="molecule type" value="Genomic_DNA"/>
</dbReference>
<dbReference type="AlphaFoldDB" id="A0AAW9SWL3"/>
<sequence length="234" mass="24892">MNSRLPRLVIVPRALLIVEELGGFAAIATELRRQTRETVATLWTDDEPGDPGAVAIITGRMQAKSPHQNSAPGSFSPYGVDVTVSGGTELPELLGRWLIEDYARRNSEGHTGRVIQATCFESIDEALAAGHTRLLVLVDGAFGLADDSPVGVIEGAAEVDALCSLIAGQDCSTVNVENVVFPAPGAYAAELWQQLSKAAESWMGSGMTVVKRSYYDGAPYGIGYHVASWQCVAE</sequence>
<organism evidence="1 2">
    <name type="scientific">Corynebacterium amycolatum</name>
    <dbReference type="NCBI Taxonomy" id="43765"/>
    <lineage>
        <taxon>Bacteria</taxon>
        <taxon>Bacillati</taxon>
        <taxon>Actinomycetota</taxon>
        <taxon>Actinomycetes</taxon>
        <taxon>Mycobacteriales</taxon>
        <taxon>Corynebacteriaceae</taxon>
        <taxon>Corynebacterium</taxon>
    </lineage>
</organism>
<evidence type="ECO:0000313" key="2">
    <source>
        <dbReference type="Proteomes" id="UP001223646"/>
    </source>
</evidence>
<reference evidence="1" key="1">
    <citation type="submission" date="2023-05" db="EMBL/GenBank/DDBJ databases">
        <authorList>
            <person name="Du J."/>
        </authorList>
    </citation>
    <scope>NUCLEOTIDE SEQUENCE</scope>
    <source>
        <strain evidence="1">UMB1064</strain>
    </source>
</reference>
<reference evidence="1" key="2">
    <citation type="submission" date="2024-05" db="EMBL/GenBank/DDBJ databases">
        <authorList>
            <person name="Wolfe A."/>
        </authorList>
    </citation>
    <scope>NUCLEOTIDE SEQUENCE</scope>
    <source>
        <strain evidence="1">UMB1064</strain>
    </source>
</reference>
<evidence type="ECO:0000313" key="1">
    <source>
        <dbReference type="EMBL" id="MEO3717624.1"/>
    </source>
</evidence>